<organism evidence="3 4">
    <name type="scientific">Dyella monticola</name>
    <dbReference type="NCBI Taxonomy" id="1927958"/>
    <lineage>
        <taxon>Bacteria</taxon>
        <taxon>Pseudomonadati</taxon>
        <taxon>Pseudomonadota</taxon>
        <taxon>Gammaproteobacteria</taxon>
        <taxon>Lysobacterales</taxon>
        <taxon>Rhodanobacteraceae</taxon>
        <taxon>Dyella</taxon>
    </lineage>
</organism>
<evidence type="ECO:0000259" key="2">
    <source>
        <dbReference type="Pfam" id="PF05229"/>
    </source>
</evidence>
<evidence type="ECO:0000313" key="3">
    <source>
        <dbReference type="EMBL" id="RDS79328.1"/>
    </source>
</evidence>
<keyword evidence="1" id="KW-0732">Signal</keyword>
<dbReference type="InterPro" id="IPR053167">
    <property type="entry name" value="Spore_coat_component"/>
</dbReference>
<dbReference type="OrthoDB" id="8588792at2"/>
<dbReference type="PANTHER" id="PTHR37089">
    <property type="entry name" value="PROTEIN U-RELATED"/>
    <property type="match status" value="1"/>
</dbReference>
<dbReference type="SMART" id="SM00972">
    <property type="entry name" value="SCPU"/>
    <property type="match status" value="1"/>
</dbReference>
<comment type="caution">
    <text evidence="3">The sequence shown here is derived from an EMBL/GenBank/DDBJ whole genome shotgun (WGS) entry which is preliminary data.</text>
</comment>
<dbReference type="InterPro" id="IPR007893">
    <property type="entry name" value="Spore_coat_U/FanG"/>
</dbReference>
<dbReference type="EMBL" id="QRBE01000014">
    <property type="protein sequence ID" value="RDS79328.1"/>
    <property type="molecule type" value="Genomic_DNA"/>
</dbReference>
<dbReference type="Pfam" id="PF05229">
    <property type="entry name" value="SCPU"/>
    <property type="match status" value="1"/>
</dbReference>
<feature type="chain" id="PRO_5016968536" evidence="1">
    <location>
        <begin position="31"/>
        <end position="174"/>
    </location>
</feature>
<dbReference type="Proteomes" id="UP000254258">
    <property type="component" value="Unassembled WGS sequence"/>
</dbReference>
<name>A0A370WT37_9GAMM</name>
<evidence type="ECO:0000256" key="1">
    <source>
        <dbReference type="SAM" id="SignalP"/>
    </source>
</evidence>
<feature type="domain" description="Spore coat protein U/FanG" evidence="2">
    <location>
        <begin position="33"/>
        <end position="171"/>
    </location>
</feature>
<sequence length="174" mass="17524">MKYTMPDYIRPRMIAGLCMLAMLSVPAAQAGTATANLAVSSNITANCTITTTPVSFGAYDPISANASTPLTATGAIDTTCTNGASATVTLDQGTNPGSGSTAAIPLRRMANGVNYMSYGLYSDSGYTDTFDGVTGVSVTGTGTQVATSVYGSIPAGQNLPTGAYADTVVATVTF</sequence>
<evidence type="ECO:0000313" key="4">
    <source>
        <dbReference type="Proteomes" id="UP000254258"/>
    </source>
</evidence>
<dbReference type="AlphaFoldDB" id="A0A370WT37"/>
<proteinExistence type="predicted"/>
<dbReference type="RefSeq" id="WP_115497073.1">
    <property type="nucleotide sequence ID" value="NZ_QRBE01000014.1"/>
</dbReference>
<accession>A0A370WT37</accession>
<protein>
    <submittedName>
        <fullName evidence="3">SCPU domain-containing protein</fullName>
    </submittedName>
</protein>
<reference evidence="3 4" key="1">
    <citation type="submission" date="2018-07" db="EMBL/GenBank/DDBJ databases">
        <title>Dyella monticola sp. nov. and Dyella psychrodurans sp. nov. isolated from monsoon evergreen broad-leaved forest soil of Dinghu Mountain, China.</title>
        <authorList>
            <person name="Gao Z."/>
            <person name="Qiu L."/>
        </authorList>
    </citation>
    <scope>NUCLEOTIDE SEQUENCE [LARGE SCALE GENOMIC DNA]</scope>
    <source>
        <strain evidence="3 4">4G-K06</strain>
    </source>
</reference>
<keyword evidence="4" id="KW-1185">Reference proteome</keyword>
<feature type="signal peptide" evidence="1">
    <location>
        <begin position="1"/>
        <end position="30"/>
    </location>
</feature>
<gene>
    <name evidence="3" type="ORF">DWU98_18555</name>
</gene>